<dbReference type="HOGENOM" id="CLU_2086321_0_0_1"/>
<dbReference type="Proteomes" id="UP000054279">
    <property type="component" value="Unassembled WGS sequence"/>
</dbReference>
<dbReference type="InterPro" id="IPR027417">
    <property type="entry name" value="P-loop_NTPase"/>
</dbReference>
<reference evidence="1 2" key="1">
    <citation type="submission" date="2014-06" db="EMBL/GenBank/DDBJ databases">
        <title>Evolutionary Origins and Diversification of the Mycorrhizal Mutualists.</title>
        <authorList>
            <consortium name="DOE Joint Genome Institute"/>
            <consortium name="Mycorrhizal Genomics Consortium"/>
            <person name="Kohler A."/>
            <person name="Kuo A."/>
            <person name="Nagy L.G."/>
            <person name="Floudas D."/>
            <person name="Copeland A."/>
            <person name="Barry K.W."/>
            <person name="Cichocki N."/>
            <person name="Veneault-Fourrey C."/>
            <person name="LaButti K."/>
            <person name="Lindquist E.A."/>
            <person name="Lipzen A."/>
            <person name="Lundell T."/>
            <person name="Morin E."/>
            <person name="Murat C."/>
            <person name="Riley R."/>
            <person name="Ohm R."/>
            <person name="Sun H."/>
            <person name="Tunlid A."/>
            <person name="Henrissat B."/>
            <person name="Grigoriev I.V."/>
            <person name="Hibbett D.S."/>
            <person name="Martin F."/>
        </authorList>
    </citation>
    <scope>NUCLEOTIDE SEQUENCE [LARGE SCALE GENOMIC DNA]</scope>
    <source>
        <strain evidence="1 2">SS14</strain>
    </source>
</reference>
<evidence type="ECO:0000313" key="2">
    <source>
        <dbReference type="Proteomes" id="UP000054279"/>
    </source>
</evidence>
<dbReference type="OrthoDB" id="10261556at2759"/>
<organism evidence="1 2">
    <name type="scientific">Sphaerobolus stellatus (strain SS14)</name>
    <dbReference type="NCBI Taxonomy" id="990650"/>
    <lineage>
        <taxon>Eukaryota</taxon>
        <taxon>Fungi</taxon>
        <taxon>Dikarya</taxon>
        <taxon>Basidiomycota</taxon>
        <taxon>Agaricomycotina</taxon>
        <taxon>Agaricomycetes</taxon>
        <taxon>Phallomycetidae</taxon>
        <taxon>Geastrales</taxon>
        <taxon>Sphaerobolaceae</taxon>
        <taxon>Sphaerobolus</taxon>
    </lineage>
</organism>
<sequence length="117" mass="13247">MKQEGFTFRPEYTHLSELQWLVPPGTSFGGLTATATKVEIEEIKKLLKMPPKHTRVIHLANDRPNIAFQVRQMKFAASSYKDLAFVIPKDVKADSPPLPFMVFTKSRSKRTRIGMGA</sequence>
<protein>
    <submittedName>
        <fullName evidence="1">Uncharacterized protein</fullName>
    </submittedName>
</protein>
<proteinExistence type="predicted"/>
<accession>A0A0C9T5Y8</accession>
<dbReference type="Gene3D" id="3.40.50.300">
    <property type="entry name" value="P-loop containing nucleotide triphosphate hydrolases"/>
    <property type="match status" value="1"/>
</dbReference>
<evidence type="ECO:0000313" key="1">
    <source>
        <dbReference type="EMBL" id="KIJ24348.1"/>
    </source>
</evidence>
<name>A0A0C9T5Y8_SPHS4</name>
<keyword evidence="2" id="KW-1185">Reference proteome</keyword>
<gene>
    <name evidence="1" type="ORF">M422DRAFT_274895</name>
</gene>
<dbReference type="EMBL" id="KN837499">
    <property type="protein sequence ID" value="KIJ24348.1"/>
    <property type="molecule type" value="Genomic_DNA"/>
</dbReference>
<dbReference type="AlphaFoldDB" id="A0A0C9T5Y8"/>